<evidence type="ECO:0000313" key="2">
    <source>
        <dbReference type="Proteomes" id="UP001519460"/>
    </source>
</evidence>
<comment type="caution">
    <text evidence="1">The sequence shown here is derived from an EMBL/GenBank/DDBJ whole genome shotgun (WGS) entry which is preliminary data.</text>
</comment>
<keyword evidence="2" id="KW-1185">Reference proteome</keyword>
<sequence>IETVLYPVECHLSPPNALTPKRTNYANLLIGYPPHAQKTTGEISGPAVALEKGT</sequence>
<organism evidence="1 2">
    <name type="scientific">Batillaria attramentaria</name>
    <dbReference type="NCBI Taxonomy" id="370345"/>
    <lineage>
        <taxon>Eukaryota</taxon>
        <taxon>Metazoa</taxon>
        <taxon>Spiralia</taxon>
        <taxon>Lophotrochozoa</taxon>
        <taxon>Mollusca</taxon>
        <taxon>Gastropoda</taxon>
        <taxon>Caenogastropoda</taxon>
        <taxon>Sorbeoconcha</taxon>
        <taxon>Cerithioidea</taxon>
        <taxon>Batillariidae</taxon>
        <taxon>Batillaria</taxon>
    </lineage>
</organism>
<name>A0ABD0J990_9CAEN</name>
<dbReference type="Proteomes" id="UP001519460">
    <property type="component" value="Unassembled WGS sequence"/>
</dbReference>
<accession>A0ABD0J990</accession>
<dbReference type="EMBL" id="JACVVK020000565">
    <property type="protein sequence ID" value="KAK7465923.1"/>
    <property type="molecule type" value="Genomic_DNA"/>
</dbReference>
<reference evidence="1 2" key="1">
    <citation type="journal article" date="2023" name="Sci. Data">
        <title>Genome assembly of the Korean intertidal mud-creeper Batillaria attramentaria.</title>
        <authorList>
            <person name="Patra A.K."/>
            <person name="Ho P.T."/>
            <person name="Jun S."/>
            <person name="Lee S.J."/>
            <person name="Kim Y."/>
            <person name="Won Y.J."/>
        </authorList>
    </citation>
    <scope>NUCLEOTIDE SEQUENCE [LARGE SCALE GENOMIC DNA]</scope>
    <source>
        <strain evidence="1">Wonlab-2016</strain>
    </source>
</reference>
<gene>
    <name evidence="1" type="ORF">BaRGS_00037533</name>
</gene>
<evidence type="ECO:0000313" key="1">
    <source>
        <dbReference type="EMBL" id="KAK7465923.1"/>
    </source>
</evidence>
<feature type="non-terminal residue" evidence="1">
    <location>
        <position position="1"/>
    </location>
</feature>
<protein>
    <submittedName>
        <fullName evidence="1">Uncharacterized protein</fullName>
    </submittedName>
</protein>
<proteinExistence type="predicted"/>
<dbReference type="AlphaFoldDB" id="A0ABD0J990"/>